<gene>
    <name evidence="8" type="primary">lepB</name>
    <name evidence="8" type="ORF">MUN79_25900</name>
</gene>
<comment type="similarity">
    <text evidence="2 6">Belongs to the peptidase S26 family.</text>
</comment>
<dbReference type="PROSITE" id="PS00761">
    <property type="entry name" value="SPASE_I_3"/>
    <property type="match status" value="1"/>
</dbReference>
<dbReference type="GO" id="GO:0016020">
    <property type="term" value="C:membrane"/>
    <property type="evidence" value="ECO:0007669"/>
    <property type="project" value="UniProtKB-SubCell"/>
</dbReference>
<dbReference type="InterPro" id="IPR019533">
    <property type="entry name" value="Peptidase_S26"/>
</dbReference>
<dbReference type="PANTHER" id="PTHR43390">
    <property type="entry name" value="SIGNAL PEPTIDASE I"/>
    <property type="match status" value="1"/>
</dbReference>
<comment type="catalytic activity">
    <reaction evidence="1 6">
        <text>Cleavage of hydrophobic, N-terminal signal or leader sequences from secreted and periplasmic proteins.</text>
        <dbReference type="EC" id="3.4.21.89"/>
    </reaction>
</comment>
<dbReference type="AlphaFoldDB" id="A0A8T9Q4T1"/>
<keyword evidence="6" id="KW-0645">Protease</keyword>
<reference evidence="8" key="1">
    <citation type="submission" date="2022-04" db="EMBL/GenBank/DDBJ databases">
        <title>Hymenobacter sp. isolated from the air.</title>
        <authorList>
            <person name="Won M."/>
            <person name="Lee C.-M."/>
            <person name="Woen H.-Y."/>
            <person name="Kwon S.-W."/>
        </authorList>
    </citation>
    <scope>NUCLEOTIDE SEQUENCE</scope>
    <source>
        <strain evidence="8">5116S-3</strain>
    </source>
</reference>
<evidence type="ECO:0000256" key="5">
    <source>
        <dbReference type="ARBA" id="ARBA00022801"/>
    </source>
</evidence>
<dbReference type="InterPro" id="IPR000223">
    <property type="entry name" value="Pept_S26A_signal_pept_1"/>
</dbReference>
<evidence type="ECO:0000259" key="7">
    <source>
        <dbReference type="Pfam" id="PF10502"/>
    </source>
</evidence>
<organism evidence="8 9">
    <name type="scientific">Hymenobacter cellulosilyticus</name>
    <dbReference type="NCBI Taxonomy" id="2932248"/>
    <lineage>
        <taxon>Bacteria</taxon>
        <taxon>Pseudomonadati</taxon>
        <taxon>Bacteroidota</taxon>
        <taxon>Cytophagia</taxon>
        <taxon>Cytophagales</taxon>
        <taxon>Hymenobacteraceae</taxon>
        <taxon>Hymenobacter</taxon>
    </lineage>
</organism>
<dbReference type="GO" id="GO:0004252">
    <property type="term" value="F:serine-type endopeptidase activity"/>
    <property type="evidence" value="ECO:0007669"/>
    <property type="project" value="InterPro"/>
</dbReference>
<evidence type="ECO:0000256" key="1">
    <source>
        <dbReference type="ARBA" id="ARBA00000677"/>
    </source>
</evidence>
<dbReference type="GO" id="GO:0006465">
    <property type="term" value="P:signal peptide processing"/>
    <property type="evidence" value="ECO:0007669"/>
    <property type="project" value="InterPro"/>
</dbReference>
<keyword evidence="9" id="KW-1185">Reference proteome</keyword>
<evidence type="ECO:0000256" key="4">
    <source>
        <dbReference type="ARBA" id="ARBA00019232"/>
    </source>
</evidence>
<sequence>MRYEHNEGVTLENNVLMQNGKPLTSYTFKQNYYFMMGDNRHDSLDSRYWGFVPEDHIVGKAVLIWMSVDPYADFFHKIRWNRLFNFID</sequence>
<evidence type="ECO:0000256" key="6">
    <source>
        <dbReference type="RuleBase" id="RU362042"/>
    </source>
</evidence>
<dbReference type="PANTHER" id="PTHR43390:SF1">
    <property type="entry name" value="CHLOROPLAST PROCESSING PEPTIDASE"/>
    <property type="match status" value="1"/>
</dbReference>
<dbReference type="Pfam" id="PF10502">
    <property type="entry name" value="Peptidase_S26"/>
    <property type="match status" value="1"/>
</dbReference>
<dbReference type="Proteomes" id="UP000831796">
    <property type="component" value="Chromosome"/>
</dbReference>
<comment type="subcellular location">
    <subcellularLocation>
        <location evidence="6">Membrane</location>
        <topology evidence="6">Single-pass type II membrane protein</topology>
    </subcellularLocation>
</comment>
<dbReference type="NCBIfam" id="TIGR02227">
    <property type="entry name" value="sigpep_I_bact"/>
    <property type="match status" value="1"/>
</dbReference>
<dbReference type="EC" id="3.4.21.89" evidence="3 6"/>
<dbReference type="GO" id="GO:0009003">
    <property type="term" value="F:signal peptidase activity"/>
    <property type="evidence" value="ECO:0007669"/>
    <property type="project" value="UniProtKB-EC"/>
</dbReference>
<evidence type="ECO:0000313" key="8">
    <source>
        <dbReference type="EMBL" id="UOQ71982.1"/>
    </source>
</evidence>
<dbReference type="EMBL" id="CP095046">
    <property type="protein sequence ID" value="UOQ71982.1"/>
    <property type="molecule type" value="Genomic_DNA"/>
</dbReference>
<evidence type="ECO:0000313" key="9">
    <source>
        <dbReference type="Proteomes" id="UP000831796"/>
    </source>
</evidence>
<dbReference type="KEGG" id="hcu:MUN79_25900"/>
<evidence type="ECO:0000256" key="3">
    <source>
        <dbReference type="ARBA" id="ARBA00013208"/>
    </source>
</evidence>
<dbReference type="InterPro" id="IPR036286">
    <property type="entry name" value="LexA/Signal_pep-like_sf"/>
</dbReference>
<dbReference type="RefSeq" id="WP_244675381.1">
    <property type="nucleotide sequence ID" value="NZ_CP095046.1"/>
</dbReference>
<protein>
    <recommendedName>
        <fullName evidence="4 6">Signal peptidase I</fullName>
        <ecNumber evidence="3 6">3.4.21.89</ecNumber>
    </recommendedName>
</protein>
<feature type="domain" description="Peptidase S26" evidence="7">
    <location>
        <begin position="18"/>
        <end position="66"/>
    </location>
</feature>
<evidence type="ECO:0000256" key="2">
    <source>
        <dbReference type="ARBA" id="ARBA00009370"/>
    </source>
</evidence>
<dbReference type="SUPFAM" id="SSF51306">
    <property type="entry name" value="LexA/Signal peptidase"/>
    <property type="match status" value="1"/>
</dbReference>
<dbReference type="Gene3D" id="2.10.109.10">
    <property type="entry name" value="Umud Fragment, subunit A"/>
    <property type="match status" value="1"/>
</dbReference>
<accession>A0A8T9Q4T1</accession>
<keyword evidence="5 6" id="KW-0378">Hydrolase</keyword>
<proteinExistence type="inferred from homology"/>
<name>A0A8T9Q4T1_9BACT</name>
<dbReference type="CDD" id="cd06530">
    <property type="entry name" value="S26_SPase_I"/>
    <property type="match status" value="1"/>
</dbReference>
<dbReference type="InterPro" id="IPR019758">
    <property type="entry name" value="Pept_S26A_signal_pept_1_CS"/>
</dbReference>